<dbReference type="EMBL" id="JXOJ01000002">
    <property type="protein sequence ID" value="KLK88491.1"/>
    <property type="molecule type" value="Genomic_DNA"/>
</dbReference>
<dbReference type="PATRIC" id="fig|1550566.3.peg.1206"/>
<proteinExistence type="predicted"/>
<organism evidence="1 2">
    <name type="scientific">Methanoculleus sediminis</name>
    <dbReference type="NCBI Taxonomy" id="1550566"/>
    <lineage>
        <taxon>Archaea</taxon>
        <taxon>Methanobacteriati</taxon>
        <taxon>Methanobacteriota</taxon>
        <taxon>Stenosarchaea group</taxon>
        <taxon>Methanomicrobia</taxon>
        <taxon>Methanomicrobiales</taxon>
        <taxon>Methanomicrobiaceae</taxon>
        <taxon>Methanoculleus</taxon>
    </lineage>
</organism>
<keyword evidence="2" id="KW-1185">Reference proteome</keyword>
<accession>A0A0H1R0Y2</accession>
<comment type="caution">
    <text evidence="1">The sequence shown here is derived from an EMBL/GenBank/DDBJ whole genome shotgun (WGS) entry which is preliminary data.</text>
</comment>
<gene>
    <name evidence="1" type="ORF">SZ63_05610</name>
</gene>
<dbReference type="AlphaFoldDB" id="A0A0H1R0Y2"/>
<name>A0A0H1R0Y2_9EURY</name>
<evidence type="ECO:0000313" key="1">
    <source>
        <dbReference type="EMBL" id="KLK88491.1"/>
    </source>
</evidence>
<protein>
    <submittedName>
        <fullName evidence="1">Uncharacterized protein</fullName>
    </submittedName>
</protein>
<reference evidence="1 2" key="1">
    <citation type="journal article" date="2015" name="Int. J. Syst. Evol. Microbiol.">
        <title>Methanoculleus sediminis sp. nov., a methanogen from sediments near a submarine mud volcano.</title>
        <authorList>
            <person name="Chen S.C."/>
            <person name="Chen M.F."/>
            <person name="Lai M.C."/>
            <person name="Weng C.Y."/>
            <person name="Wu S.Y."/>
            <person name="Lin S."/>
            <person name="Yang T.F."/>
            <person name="Chen P.C."/>
        </authorList>
    </citation>
    <scope>NUCLEOTIDE SEQUENCE [LARGE SCALE GENOMIC DNA]</scope>
    <source>
        <strain evidence="1 2">S3Fa</strain>
    </source>
</reference>
<dbReference type="RefSeq" id="WP_052959068.1">
    <property type="nucleotide sequence ID" value="NZ_JXOJ01000002.1"/>
</dbReference>
<sequence>MEGRRYYSVRKGINQGELDFDLNLLKRAFNSIYSDFNNKYYFQKAFGYKCVDDGTVPGTTGSDIEIFFLRKLLKPNLWPIGKMIDNYSEDDLFDVIELLYDLIAKPLVGYEHKWNNCGWHYQTFDDETGQSEFRKEINEILRSYREGYELSASGEILLIGDKGLEDLHQEEVPEFDPDNIDERLKQAVLKFRRYKSSDEEKREAVRTLADILEYLRDKLGKHGTYLLSKDEDALFNIANNFGIRHHNLRQQTNYDATTWLPWMFYIYLASIHLSIRLIQRANSEADED</sequence>
<dbReference type="OrthoDB" id="147944at2157"/>
<evidence type="ECO:0000313" key="2">
    <source>
        <dbReference type="Proteomes" id="UP000035301"/>
    </source>
</evidence>
<dbReference type="Proteomes" id="UP000035301">
    <property type="component" value="Unassembled WGS sequence"/>
</dbReference>